<organism evidence="8 9">
    <name type="scientific">Larinioides sclopetarius</name>
    <dbReference type="NCBI Taxonomy" id="280406"/>
    <lineage>
        <taxon>Eukaryota</taxon>
        <taxon>Metazoa</taxon>
        <taxon>Ecdysozoa</taxon>
        <taxon>Arthropoda</taxon>
        <taxon>Chelicerata</taxon>
        <taxon>Arachnida</taxon>
        <taxon>Araneae</taxon>
        <taxon>Araneomorphae</taxon>
        <taxon>Entelegynae</taxon>
        <taxon>Araneoidea</taxon>
        <taxon>Araneidae</taxon>
        <taxon>Larinioides</taxon>
    </lineage>
</organism>
<dbReference type="SUPFAM" id="SSF57535">
    <property type="entry name" value="Complement control module/SCR domain"/>
    <property type="match status" value="2"/>
</dbReference>
<dbReference type="CDD" id="cd00033">
    <property type="entry name" value="CCP"/>
    <property type="match status" value="2"/>
</dbReference>
<accession>A0AAV2BBV3</accession>
<dbReference type="AlphaFoldDB" id="A0AAV2BBV3"/>
<keyword evidence="3" id="KW-1015">Disulfide bond</keyword>
<dbReference type="PANTHER" id="PTHR45656:SF4">
    <property type="entry name" value="PROTEIN CBR-CLEC-78"/>
    <property type="match status" value="1"/>
</dbReference>
<evidence type="ECO:0000313" key="9">
    <source>
        <dbReference type="Proteomes" id="UP001497382"/>
    </source>
</evidence>
<evidence type="ECO:0000256" key="3">
    <source>
        <dbReference type="ARBA" id="ARBA00023157"/>
    </source>
</evidence>
<evidence type="ECO:0000256" key="4">
    <source>
        <dbReference type="PROSITE-ProRule" id="PRU00302"/>
    </source>
</evidence>
<evidence type="ECO:0000259" key="7">
    <source>
        <dbReference type="PROSITE" id="PS50923"/>
    </source>
</evidence>
<evidence type="ECO:0000256" key="2">
    <source>
        <dbReference type="ARBA" id="ARBA00022737"/>
    </source>
</evidence>
<sequence length="428" mass="48611">MSLSEITESSTFTMAVLRSILFLIFSLTAAFAKEPEVNCPAPRSPENGQSFLYQDGSVVKYVCDPGYVLIGREMVRCIDGKWEEPMPFCLEVSASGSEIPLQVPSEPLNAAPAPRPLFDWNGEEENATEDGDLPQGDEARLRMVIMPRRRARLLTARVARLHSATELEEEEKKRSGKKDDSKSTTTIHLNAPPSLVYVRRTVSPGKSDSQEQTLQEQYRTASVHMTVDNKEDGDKLQVVALPRAAVSQNDKGDESLRHLYWMAQQYYPRSSSLVEYRSGSPVVMTLSESQMAWINSLHPELRDQYLRDLYVLRAEEAVEGARALSFLRRYDDGYNYYMRQPLVAQDLTPIYDYSCNQAGSHFVTAPKLANAHIARYDRRQNPNPPYNHYLTAVYRCDPGYVMLDTRFTELTCSRRNWIGTEPICVPRT</sequence>
<dbReference type="PANTHER" id="PTHR45656">
    <property type="entry name" value="PROTEIN CBR-CLEC-78"/>
    <property type="match status" value="1"/>
</dbReference>
<dbReference type="Proteomes" id="UP001497382">
    <property type="component" value="Unassembled WGS sequence"/>
</dbReference>
<feature type="compositionally biased region" description="Basic and acidic residues" evidence="5">
    <location>
        <begin position="170"/>
        <end position="182"/>
    </location>
</feature>
<feature type="region of interest" description="Disordered" evidence="5">
    <location>
        <begin position="164"/>
        <end position="190"/>
    </location>
</feature>
<evidence type="ECO:0000256" key="6">
    <source>
        <dbReference type="SAM" id="SignalP"/>
    </source>
</evidence>
<dbReference type="Pfam" id="PF00084">
    <property type="entry name" value="Sushi"/>
    <property type="match status" value="2"/>
</dbReference>
<feature type="signal peptide" evidence="6">
    <location>
        <begin position="1"/>
        <end position="32"/>
    </location>
</feature>
<dbReference type="InterPro" id="IPR035976">
    <property type="entry name" value="Sushi/SCR/CCP_sf"/>
</dbReference>
<dbReference type="Gene3D" id="2.10.70.10">
    <property type="entry name" value="Complement Module, domain 1"/>
    <property type="match status" value="2"/>
</dbReference>
<feature type="chain" id="PRO_5043976731" description="Sushi domain-containing protein" evidence="6">
    <location>
        <begin position="33"/>
        <end position="428"/>
    </location>
</feature>
<gene>
    <name evidence="8" type="ORF">LARSCL_LOCUS18362</name>
</gene>
<evidence type="ECO:0000313" key="8">
    <source>
        <dbReference type="EMBL" id="CAL1293725.1"/>
    </source>
</evidence>
<feature type="domain" description="Sushi" evidence="7">
    <location>
        <begin position="37"/>
        <end position="91"/>
    </location>
</feature>
<dbReference type="EMBL" id="CAXIEN010000333">
    <property type="protein sequence ID" value="CAL1293725.1"/>
    <property type="molecule type" value="Genomic_DNA"/>
</dbReference>
<dbReference type="InterPro" id="IPR051277">
    <property type="entry name" value="SEZ6_CSMD_C4BPB_Regulators"/>
</dbReference>
<comment type="caution">
    <text evidence="8">The sequence shown here is derived from an EMBL/GenBank/DDBJ whole genome shotgun (WGS) entry which is preliminary data.</text>
</comment>
<keyword evidence="9" id="KW-1185">Reference proteome</keyword>
<proteinExistence type="predicted"/>
<dbReference type="SMART" id="SM00032">
    <property type="entry name" value="CCP"/>
    <property type="match status" value="2"/>
</dbReference>
<dbReference type="InterPro" id="IPR000436">
    <property type="entry name" value="Sushi_SCR_CCP_dom"/>
</dbReference>
<comment type="caution">
    <text evidence="4">Lacks conserved residue(s) required for the propagation of feature annotation.</text>
</comment>
<keyword evidence="1 6" id="KW-0732">Signal</keyword>
<protein>
    <recommendedName>
        <fullName evidence="7">Sushi domain-containing protein</fullName>
    </recommendedName>
</protein>
<name>A0AAV2BBV3_9ARAC</name>
<evidence type="ECO:0000256" key="5">
    <source>
        <dbReference type="SAM" id="MobiDB-lite"/>
    </source>
</evidence>
<keyword evidence="4" id="KW-0768">Sushi</keyword>
<reference evidence="8 9" key="1">
    <citation type="submission" date="2024-04" db="EMBL/GenBank/DDBJ databases">
        <authorList>
            <person name="Rising A."/>
            <person name="Reimegard J."/>
            <person name="Sonavane S."/>
            <person name="Akerstrom W."/>
            <person name="Nylinder S."/>
            <person name="Hedman E."/>
            <person name="Kallberg Y."/>
        </authorList>
    </citation>
    <scope>NUCLEOTIDE SEQUENCE [LARGE SCALE GENOMIC DNA]</scope>
</reference>
<dbReference type="PROSITE" id="PS50923">
    <property type="entry name" value="SUSHI"/>
    <property type="match status" value="1"/>
</dbReference>
<keyword evidence="2" id="KW-0677">Repeat</keyword>
<evidence type="ECO:0000256" key="1">
    <source>
        <dbReference type="ARBA" id="ARBA00022729"/>
    </source>
</evidence>